<sequence>MDHAPHAHSRPALLIVLALIAAVIAAMVLVPAGPAQAASRGSGFGAWQPVSAYGWHGSMLVGGVHTYCILPGAPAPTGPTTDRGVRTSVRGLSAQQLAGINHLVTTYGQTTDPVQAASVAWAVRAIADWDAAIHHYGYRGNSLAGAINWTFSALSPRHNAEIQKRSVAYYDEARRVSAPAAPRGELVFTTDSADHMLGTVTVRTNAATAKGTLTLDGAVFAATGTDTLTGAAAGIAYPIRSAAGKPGRPHTVAGSGRFDAGLAAAVRYFTTSGGQDTAGPGGRTSFTVKGKDAVPRAAGFVPEISTQVTAAYAAGGPFIDDVTVHVAEGEWPRDERGSYLPLRATATVYRTTKQPQETAEVPSSAVAIGELELVTDPAIGPQAPYRLISEWRADEPGFYVAVWEIAASAQPDPGALRLPDGYVWEERFGVATQMTMVPDVSSRAQSSATAGETVSDTIIVGDPLPAVGLDVGSALYLAEDGVAAAQTCVEERLIWESPLHRITEPGEVTVTAPAVADVGTYYWQERALDAEGAVVHLGECGVADETSIVVPPPTPTPTPEPTPTPTPQPTPTPTPEPTPTPTPSTTLIPPVSPPPPPSDGPGLALTGVQPDALRSIAAAGVTAVTVGATALAYPRRRRFGAPSAIG</sequence>
<dbReference type="Proteomes" id="UP000602532">
    <property type="component" value="Unassembled WGS sequence"/>
</dbReference>
<protein>
    <recommendedName>
        <fullName evidence="4">TQXA domain-containing protein</fullName>
    </recommendedName>
</protein>
<feature type="compositionally biased region" description="Pro residues" evidence="1">
    <location>
        <begin position="590"/>
        <end position="599"/>
    </location>
</feature>
<evidence type="ECO:0000313" key="2">
    <source>
        <dbReference type="EMBL" id="MBD8023421.1"/>
    </source>
</evidence>
<proteinExistence type="predicted"/>
<name>A0ABR8X3L3_9MICO</name>
<gene>
    <name evidence="2" type="ORF">H9622_07425</name>
</gene>
<dbReference type="EMBL" id="JACSPM010000002">
    <property type="protein sequence ID" value="MBD8023421.1"/>
    <property type="molecule type" value="Genomic_DNA"/>
</dbReference>
<evidence type="ECO:0000313" key="3">
    <source>
        <dbReference type="Proteomes" id="UP000602532"/>
    </source>
</evidence>
<organism evidence="2 3">
    <name type="scientific">Microbacterium gallinarum</name>
    <dbReference type="NCBI Taxonomy" id="2762209"/>
    <lineage>
        <taxon>Bacteria</taxon>
        <taxon>Bacillati</taxon>
        <taxon>Actinomycetota</taxon>
        <taxon>Actinomycetes</taxon>
        <taxon>Micrococcales</taxon>
        <taxon>Microbacteriaceae</taxon>
        <taxon>Microbacterium</taxon>
    </lineage>
</organism>
<evidence type="ECO:0008006" key="4">
    <source>
        <dbReference type="Google" id="ProtNLM"/>
    </source>
</evidence>
<feature type="region of interest" description="Disordered" evidence="1">
    <location>
        <begin position="546"/>
        <end position="607"/>
    </location>
</feature>
<accession>A0ABR8X3L3</accession>
<reference evidence="2 3" key="1">
    <citation type="submission" date="2020-08" db="EMBL/GenBank/DDBJ databases">
        <title>A Genomic Blueprint of the Chicken Gut Microbiome.</title>
        <authorList>
            <person name="Gilroy R."/>
            <person name="Ravi A."/>
            <person name="Getino M."/>
            <person name="Pursley I."/>
            <person name="Horton D.L."/>
            <person name="Alikhan N.-F."/>
            <person name="Baker D."/>
            <person name="Gharbi K."/>
            <person name="Hall N."/>
            <person name="Watson M."/>
            <person name="Adriaenssens E.M."/>
            <person name="Foster-Nyarko E."/>
            <person name="Jarju S."/>
            <person name="Secka A."/>
            <person name="Antonio M."/>
            <person name="Oren A."/>
            <person name="Chaudhuri R."/>
            <person name="La Ragione R.M."/>
            <person name="Hildebrand F."/>
            <person name="Pallen M.J."/>
        </authorList>
    </citation>
    <scope>NUCLEOTIDE SEQUENCE [LARGE SCALE GENOMIC DNA]</scope>
    <source>
        <strain evidence="2 3">Sa1CUA4</strain>
    </source>
</reference>
<feature type="compositionally biased region" description="Pro residues" evidence="1">
    <location>
        <begin position="550"/>
        <end position="582"/>
    </location>
</feature>
<dbReference type="RefSeq" id="WP_191765770.1">
    <property type="nucleotide sequence ID" value="NZ_JACSPM010000002.1"/>
</dbReference>
<evidence type="ECO:0000256" key="1">
    <source>
        <dbReference type="SAM" id="MobiDB-lite"/>
    </source>
</evidence>
<keyword evidence="3" id="KW-1185">Reference proteome</keyword>
<comment type="caution">
    <text evidence="2">The sequence shown here is derived from an EMBL/GenBank/DDBJ whole genome shotgun (WGS) entry which is preliminary data.</text>
</comment>